<dbReference type="STRING" id="933852.A0A0C3BIW8"/>
<dbReference type="Gene3D" id="3.30.470.20">
    <property type="entry name" value="ATP-grasp fold, B domain"/>
    <property type="match status" value="1"/>
</dbReference>
<comment type="pathway">
    <text evidence="2">Purine metabolism; IMP biosynthesis via de novo pathway; 5-amino-1-(5-phospho-D-ribosyl)imidazole from N(2)-formyl-N(1)-(5-phospho-D-ribosyl)glycinamide: step 2/2.</text>
</comment>
<evidence type="ECO:0000256" key="17">
    <source>
        <dbReference type="ARBA" id="ARBA00029388"/>
    </source>
</evidence>
<dbReference type="InterPro" id="IPR016185">
    <property type="entry name" value="PreATP-grasp_dom_sf"/>
</dbReference>
<proteinExistence type="inferred from homology"/>
<evidence type="ECO:0000313" key="28">
    <source>
        <dbReference type="Proteomes" id="UP000054097"/>
    </source>
</evidence>
<dbReference type="PANTHER" id="PTHR10520:SF12">
    <property type="entry name" value="TRIFUNCTIONAL PURINE BIOSYNTHETIC PROTEIN ADENOSINE-3"/>
    <property type="match status" value="1"/>
</dbReference>
<protein>
    <recommendedName>
        <fullName evidence="8">Phosphoribosylformylglycinamidine cyclo-ligase</fullName>
        <ecNumber evidence="6">6.3.3.1</ecNumber>
        <ecNumber evidence="7">6.3.4.13</ecNumber>
    </recommendedName>
    <alternativeName>
        <fullName evidence="20">AIR synthase</fullName>
    </alternativeName>
    <alternativeName>
        <fullName evidence="21">AIRS</fullName>
    </alternativeName>
    <alternativeName>
        <fullName evidence="19">Phosphoribosyl-aminoimidazole synthetase</fullName>
    </alternativeName>
</protein>
<dbReference type="OrthoDB" id="2018833at2759"/>
<dbReference type="PROSITE" id="PS50975">
    <property type="entry name" value="ATP_GRASP"/>
    <property type="match status" value="1"/>
</dbReference>
<dbReference type="AlphaFoldDB" id="A0A0C3BIW8"/>
<evidence type="ECO:0000256" key="5">
    <source>
        <dbReference type="ARBA" id="ARBA00010280"/>
    </source>
</evidence>
<dbReference type="InterPro" id="IPR020560">
    <property type="entry name" value="PRibGlycinamide_synth_C-dom"/>
</dbReference>
<comment type="similarity">
    <text evidence="18">In the C-terminal section; belongs to the AIR synthase family.</text>
</comment>
<dbReference type="HAMAP" id="MF_00138">
    <property type="entry name" value="GARS"/>
    <property type="match status" value="1"/>
</dbReference>
<dbReference type="Gene3D" id="3.30.1330.10">
    <property type="entry name" value="PurM-like, N-terminal domain"/>
    <property type="match status" value="1"/>
</dbReference>
<sequence length="796" mass="83714">MPMNILVIGSGGREHALCWKLSQSPSVGTIYAIPGNAGTSSLPKTQNVSVSLSNNFKELVGFAVDHDIGLVVPGPEQPLVDGVQAVFQKVGIPVFGPSPLAARMEGSKAFSKDFMKRHNIPTASYATFTSSQFEEALAYTKQCGVKVVLKASGLAAGKGVLIPESEAEIEQGLREILLDKIFGDAGSEVVIEEYLTGPEISVLAFSDGYTIIPLPAAQDHKRIGEGDAGLNTGGMGAYAPAPVATPEIMDRIMKESLKPTIDGMRREGFPFVGLLFTGFMLTESGPKVLEYNVRFGDPETEALMLLLSEDTDLAQVLLSCACHHLDSVKINTKKGSAVSVVVASPGYPGSYPKGVSITLPSNTPSNSVVFHAGTSTDAKQNGQLVSAGGRVLAVSAYGETLQDALKAAYGVIGDIQFEGMVYRRDIAHRALSAQTARSSQPLTYAQAGVSVDAGNSLVEAIKPYVKETRRPGADGKIGGFGGVFDLKAAGYLSGQADDGDDTLLVAGTDGVGTKLKVALESGIHDTVGIDLVAMSVNDLIVQGAEPLFFLDYYGCANLDVAVATEVVKGIAEGCKESGCALVGGETAEMPGMYAKDDYDLAGFAVGAVKRSQLLPKLSDIKAGDVLIGLPSTGLHSNGFSLVRKIIEREGLNFNSPCPWTNASSTLAQALLAPTALYVKPLLPVLQRGLIKALSHITGGGFIENLPRALPPNGGLGCVVDVSLWQLPAVFKWLMKSGGGVQAMEMCRVWNCGFGMVLIVDEAKAEEVTKLIAGAQKIGWIKEGEGVEMRGLETWNQ</sequence>
<organism evidence="27 28">
    <name type="scientific">Serendipita vermifera MAFF 305830</name>
    <dbReference type="NCBI Taxonomy" id="933852"/>
    <lineage>
        <taxon>Eukaryota</taxon>
        <taxon>Fungi</taxon>
        <taxon>Dikarya</taxon>
        <taxon>Basidiomycota</taxon>
        <taxon>Agaricomycotina</taxon>
        <taxon>Agaricomycetes</taxon>
        <taxon>Sebacinales</taxon>
        <taxon>Serendipitaceae</taxon>
        <taxon>Serendipita</taxon>
    </lineage>
</organism>
<dbReference type="NCBIfam" id="TIGR00878">
    <property type="entry name" value="purM"/>
    <property type="match status" value="1"/>
</dbReference>
<dbReference type="FunFam" id="3.40.50.20:FF:000006">
    <property type="entry name" value="Phosphoribosylamine--glycine ligase, chloroplastic"/>
    <property type="match status" value="1"/>
</dbReference>
<keyword evidence="12 24" id="KW-0547">Nucleotide-binding</keyword>
<dbReference type="CDD" id="cd02196">
    <property type="entry name" value="PurM"/>
    <property type="match status" value="1"/>
</dbReference>
<evidence type="ECO:0000313" key="26">
    <source>
        <dbReference type="EMBL" id="KIM27315.1"/>
    </source>
</evidence>
<dbReference type="SUPFAM" id="SSF55326">
    <property type="entry name" value="PurM N-terminal domain-like"/>
    <property type="match status" value="1"/>
</dbReference>
<evidence type="ECO:0000256" key="10">
    <source>
        <dbReference type="ARBA" id="ARBA00022598"/>
    </source>
</evidence>
<dbReference type="InterPro" id="IPR020562">
    <property type="entry name" value="PRibGlycinamide_synth_N"/>
</dbReference>
<dbReference type="InterPro" id="IPR036921">
    <property type="entry name" value="PurM-like_N_sf"/>
</dbReference>
<dbReference type="NCBIfam" id="TIGR00877">
    <property type="entry name" value="purD"/>
    <property type="match status" value="1"/>
</dbReference>
<evidence type="ECO:0000256" key="21">
    <source>
        <dbReference type="ARBA" id="ARBA00033093"/>
    </source>
</evidence>
<dbReference type="SMART" id="SM01210">
    <property type="entry name" value="GARS_C"/>
    <property type="match status" value="1"/>
</dbReference>
<dbReference type="GO" id="GO:0004641">
    <property type="term" value="F:phosphoribosylformylglycinamidine cyclo-ligase activity"/>
    <property type="evidence" value="ECO:0007669"/>
    <property type="project" value="UniProtKB-EC"/>
</dbReference>
<keyword evidence="28" id="KW-1185">Reference proteome</keyword>
<dbReference type="InterPro" id="IPR016188">
    <property type="entry name" value="PurM-like_N"/>
</dbReference>
<dbReference type="Pfam" id="PF01071">
    <property type="entry name" value="GARS_A"/>
    <property type="match status" value="1"/>
</dbReference>
<feature type="domain" description="ATP-grasp" evidence="25">
    <location>
        <begin position="112"/>
        <end position="322"/>
    </location>
</feature>
<evidence type="ECO:0000256" key="9">
    <source>
        <dbReference type="ARBA" id="ARBA00022490"/>
    </source>
</evidence>
<evidence type="ECO:0000256" key="18">
    <source>
        <dbReference type="ARBA" id="ARBA00029444"/>
    </source>
</evidence>
<dbReference type="InterPro" id="IPR020559">
    <property type="entry name" value="PRibGlycinamide_synth_CS"/>
</dbReference>
<dbReference type="GO" id="GO:0005829">
    <property type="term" value="C:cytosol"/>
    <property type="evidence" value="ECO:0007669"/>
    <property type="project" value="TreeGrafter"/>
</dbReference>
<dbReference type="InterPro" id="IPR004733">
    <property type="entry name" value="PurM_cligase"/>
</dbReference>
<evidence type="ECO:0000256" key="19">
    <source>
        <dbReference type="ARBA" id="ARBA00031908"/>
    </source>
</evidence>
<dbReference type="HAMAP" id="MF_00741">
    <property type="entry name" value="AIRS"/>
    <property type="match status" value="1"/>
</dbReference>
<dbReference type="SUPFAM" id="SSF56059">
    <property type="entry name" value="Glutathione synthetase ATP-binding domain-like"/>
    <property type="match status" value="1"/>
</dbReference>
<dbReference type="GO" id="GO:0005524">
    <property type="term" value="F:ATP binding"/>
    <property type="evidence" value="ECO:0007669"/>
    <property type="project" value="UniProtKB-UniRule"/>
</dbReference>
<gene>
    <name evidence="27" type="ORF">M408DRAFT_326758</name>
    <name evidence="26" type="ORF">M408DRAFT_330052</name>
</gene>
<evidence type="ECO:0000256" key="8">
    <source>
        <dbReference type="ARBA" id="ARBA00020367"/>
    </source>
</evidence>
<dbReference type="InterPro" id="IPR036676">
    <property type="entry name" value="PurM-like_C_sf"/>
</dbReference>
<name>A0A0C3BIW8_SERVB</name>
<dbReference type="FunFam" id="3.30.1330.10:FF:000001">
    <property type="entry name" value="Phosphoribosylformylglycinamidine cyclo-ligase"/>
    <property type="match status" value="1"/>
</dbReference>
<dbReference type="Pfam" id="PF02844">
    <property type="entry name" value="GARS_N"/>
    <property type="match status" value="1"/>
</dbReference>
<dbReference type="GO" id="GO:0006189">
    <property type="term" value="P:'de novo' IMP biosynthetic process"/>
    <property type="evidence" value="ECO:0007669"/>
    <property type="project" value="UniProtKB-UniPathway"/>
</dbReference>
<dbReference type="SUPFAM" id="SSF51246">
    <property type="entry name" value="Rudiment single hybrid motif"/>
    <property type="match status" value="1"/>
</dbReference>
<comment type="similarity">
    <text evidence="4">In the N-terminal section; belongs to the GARS family.</text>
</comment>
<dbReference type="EC" id="6.3.4.13" evidence="7"/>
<evidence type="ECO:0000256" key="23">
    <source>
        <dbReference type="ARBA" id="ARBA00049057"/>
    </source>
</evidence>
<dbReference type="EC" id="6.3.3.1" evidence="6"/>
<comment type="catalytic activity">
    <reaction evidence="22">
        <text>5-phospho-beta-D-ribosylamine + glycine + ATP = N(1)-(5-phospho-beta-D-ribosyl)glycinamide + ADP + phosphate + H(+)</text>
        <dbReference type="Rhea" id="RHEA:17453"/>
        <dbReference type="ChEBI" id="CHEBI:15378"/>
        <dbReference type="ChEBI" id="CHEBI:30616"/>
        <dbReference type="ChEBI" id="CHEBI:43474"/>
        <dbReference type="ChEBI" id="CHEBI:57305"/>
        <dbReference type="ChEBI" id="CHEBI:58681"/>
        <dbReference type="ChEBI" id="CHEBI:143788"/>
        <dbReference type="ChEBI" id="CHEBI:456216"/>
        <dbReference type="EC" id="6.3.4.13"/>
    </reaction>
</comment>
<dbReference type="GO" id="GO:0046872">
    <property type="term" value="F:metal ion binding"/>
    <property type="evidence" value="ECO:0007669"/>
    <property type="project" value="UniProtKB-KW"/>
</dbReference>
<evidence type="ECO:0000256" key="1">
    <source>
        <dbReference type="ARBA" id="ARBA00004496"/>
    </source>
</evidence>
<dbReference type="InterPro" id="IPR013815">
    <property type="entry name" value="ATP_grasp_subdomain_1"/>
</dbReference>
<dbReference type="Gene3D" id="3.90.600.10">
    <property type="entry name" value="Phosphoribosylglycinamide synthetase, C-terminal domain"/>
    <property type="match status" value="1"/>
</dbReference>
<dbReference type="UniPathway" id="UPA00074">
    <property type="reaction ID" value="UER00125"/>
</dbReference>
<evidence type="ECO:0000259" key="25">
    <source>
        <dbReference type="PROSITE" id="PS50975"/>
    </source>
</evidence>
<evidence type="ECO:0000256" key="11">
    <source>
        <dbReference type="ARBA" id="ARBA00022723"/>
    </source>
</evidence>
<dbReference type="PROSITE" id="PS00184">
    <property type="entry name" value="GARS"/>
    <property type="match status" value="1"/>
</dbReference>
<comment type="pathway">
    <text evidence="3">Purine metabolism; IMP biosynthesis via de novo pathway; N(1)-(5-phospho-D-ribosyl)glycinamide from 5-phospho-alpha-D-ribose 1-diphosphate: step 2/2.</text>
</comment>
<dbReference type="Pfam" id="PF02769">
    <property type="entry name" value="AIRS_C"/>
    <property type="match status" value="1"/>
</dbReference>
<evidence type="ECO:0000256" key="20">
    <source>
        <dbReference type="ARBA" id="ARBA00032931"/>
    </source>
</evidence>
<reference evidence="28" key="2">
    <citation type="submission" date="2015-01" db="EMBL/GenBank/DDBJ databases">
        <title>Evolutionary Origins and Diversification of the Mycorrhizal Mutualists.</title>
        <authorList>
            <consortium name="DOE Joint Genome Institute"/>
            <consortium name="Mycorrhizal Genomics Consortium"/>
            <person name="Kohler A."/>
            <person name="Kuo A."/>
            <person name="Nagy L.G."/>
            <person name="Floudas D."/>
            <person name="Copeland A."/>
            <person name="Barry K.W."/>
            <person name="Cichocki N."/>
            <person name="Veneault-Fourrey C."/>
            <person name="LaButti K."/>
            <person name="Lindquist E.A."/>
            <person name="Lipzen A."/>
            <person name="Lundell T."/>
            <person name="Morin E."/>
            <person name="Murat C."/>
            <person name="Riley R."/>
            <person name="Ohm R."/>
            <person name="Sun H."/>
            <person name="Tunlid A."/>
            <person name="Henrissat B."/>
            <person name="Grigoriev I.V."/>
            <person name="Hibbett D.S."/>
            <person name="Martin F."/>
        </authorList>
    </citation>
    <scope>NUCLEOTIDE SEQUENCE [LARGE SCALE GENOMIC DNA]</scope>
    <source>
        <strain evidence="28">MAFF 305830</strain>
    </source>
</reference>
<dbReference type="InterPro" id="IPR037123">
    <property type="entry name" value="PRibGlycinamide_synth_C_sf"/>
</dbReference>
<keyword evidence="9" id="KW-0963">Cytoplasm</keyword>
<dbReference type="GO" id="GO:0004637">
    <property type="term" value="F:phosphoribosylamine-glycine ligase activity"/>
    <property type="evidence" value="ECO:0007669"/>
    <property type="project" value="UniProtKB-EC"/>
</dbReference>
<comment type="subcellular location">
    <subcellularLocation>
        <location evidence="1">Cytoplasm</location>
    </subcellularLocation>
</comment>
<dbReference type="Gene3D" id="3.90.650.10">
    <property type="entry name" value="PurM-like C-terminal domain"/>
    <property type="match status" value="1"/>
</dbReference>
<evidence type="ECO:0000256" key="6">
    <source>
        <dbReference type="ARBA" id="ARBA00013047"/>
    </source>
</evidence>
<dbReference type="FunFam" id="3.30.470.20:FF:000018">
    <property type="entry name" value="Trifunctional purine biosynthetic protein adenosine-3"/>
    <property type="match status" value="1"/>
</dbReference>
<reference evidence="27 28" key="1">
    <citation type="submission" date="2014-04" db="EMBL/GenBank/DDBJ databases">
        <authorList>
            <consortium name="DOE Joint Genome Institute"/>
            <person name="Kuo A."/>
            <person name="Zuccaro A."/>
            <person name="Kohler A."/>
            <person name="Nagy L.G."/>
            <person name="Floudas D."/>
            <person name="Copeland A."/>
            <person name="Barry K.W."/>
            <person name="Cichocki N."/>
            <person name="Veneault-Fourrey C."/>
            <person name="LaButti K."/>
            <person name="Lindquist E.A."/>
            <person name="Lipzen A."/>
            <person name="Lundell T."/>
            <person name="Morin E."/>
            <person name="Murat C."/>
            <person name="Sun H."/>
            <person name="Tunlid A."/>
            <person name="Henrissat B."/>
            <person name="Grigoriev I.V."/>
            <person name="Hibbett D.S."/>
            <person name="Martin F."/>
            <person name="Nordberg H.P."/>
            <person name="Cantor M.N."/>
            <person name="Hua S.X."/>
        </authorList>
    </citation>
    <scope>NUCLEOTIDE SEQUENCE [LARGE SCALE GENOMIC DNA]</scope>
    <source>
        <strain evidence="27 28">MAFF 305830</strain>
    </source>
</reference>
<dbReference type="GO" id="GO:0046084">
    <property type="term" value="P:adenine biosynthetic process"/>
    <property type="evidence" value="ECO:0007669"/>
    <property type="project" value="TreeGrafter"/>
</dbReference>
<dbReference type="InterPro" id="IPR020561">
    <property type="entry name" value="PRibGlycinamid_synth_ATP-grasp"/>
</dbReference>
<dbReference type="InterPro" id="IPR010918">
    <property type="entry name" value="PurM-like_C_dom"/>
</dbReference>
<keyword evidence="13" id="KW-0658">Purine biosynthesis</keyword>
<evidence type="ECO:0000256" key="24">
    <source>
        <dbReference type="PROSITE-ProRule" id="PRU00409"/>
    </source>
</evidence>
<evidence type="ECO:0000256" key="7">
    <source>
        <dbReference type="ARBA" id="ARBA00013255"/>
    </source>
</evidence>
<evidence type="ECO:0000256" key="15">
    <source>
        <dbReference type="ARBA" id="ARBA00023211"/>
    </source>
</evidence>
<evidence type="ECO:0000256" key="12">
    <source>
        <dbReference type="ARBA" id="ARBA00022741"/>
    </source>
</evidence>
<comment type="function">
    <text evidence="17">Catalyzes the second and fifth step in the 'de novo' purine biosynthesis pathway; contains phosphoribosylamine--glycine ligase (GARS) and phosphoribosylformylglycinamidine cyclo-ligase (AIRS) activities.</text>
</comment>
<dbReference type="Pfam" id="PF02843">
    <property type="entry name" value="GARS_C"/>
    <property type="match status" value="1"/>
</dbReference>
<keyword evidence="10" id="KW-0436">Ligase</keyword>
<dbReference type="PANTHER" id="PTHR10520">
    <property type="entry name" value="TRIFUNCTIONAL PURINE BIOSYNTHETIC PROTEIN ADENOSINE-3-RELATED"/>
    <property type="match status" value="1"/>
</dbReference>
<dbReference type="SUPFAM" id="SSF56042">
    <property type="entry name" value="PurM C-terminal domain-like"/>
    <property type="match status" value="1"/>
</dbReference>
<accession>A0A0C3BIW8</accession>
<comment type="catalytic activity">
    <reaction evidence="23">
        <text>2-formamido-N(1)-(5-O-phospho-beta-D-ribosyl)acetamidine + ATP = 5-amino-1-(5-phospho-beta-D-ribosyl)imidazole + ADP + phosphate + H(+)</text>
        <dbReference type="Rhea" id="RHEA:23032"/>
        <dbReference type="ChEBI" id="CHEBI:15378"/>
        <dbReference type="ChEBI" id="CHEBI:30616"/>
        <dbReference type="ChEBI" id="CHEBI:43474"/>
        <dbReference type="ChEBI" id="CHEBI:137981"/>
        <dbReference type="ChEBI" id="CHEBI:147287"/>
        <dbReference type="ChEBI" id="CHEBI:456216"/>
        <dbReference type="EC" id="6.3.3.1"/>
    </reaction>
</comment>
<dbReference type="InterPro" id="IPR011761">
    <property type="entry name" value="ATP-grasp"/>
</dbReference>
<evidence type="ECO:0000256" key="22">
    <source>
        <dbReference type="ARBA" id="ARBA00047843"/>
    </source>
</evidence>
<evidence type="ECO:0000256" key="2">
    <source>
        <dbReference type="ARBA" id="ARBA00004686"/>
    </source>
</evidence>
<comment type="similarity">
    <text evidence="5">Belongs to the AIR synthase family.</text>
</comment>
<dbReference type="FunFam" id="3.90.600.10:FF:000001">
    <property type="entry name" value="Trifunctional purine biosynthetic protein adenosine-3"/>
    <property type="match status" value="1"/>
</dbReference>
<keyword evidence="15" id="KW-0464">Manganese</keyword>
<dbReference type="InterPro" id="IPR011054">
    <property type="entry name" value="Rudment_hybrid_motif"/>
</dbReference>
<dbReference type="SUPFAM" id="SSF52440">
    <property type="entry name" value="PreATP-grasp domain"/>
    <property type="match status" value="1"/>
</dbReference>
<reference evidence="27" key="3">
    <citation type="submission" date="2015-02" db="EMBL/GenBank/DDBJ databases">
        <title>Evolutionary Origins and Diversification of the Mycorrhizal Mutualists.</title>
        <authorList>
            <consortium name="DOE Joint Genome Institute"/>
            <consortium name="Mycorrhizal Genomics Consortium"/>
            <person name="Kohler A."/>
            <person name="Kuo A."/>
            <person name="Nagy L.G."/>
            <person name="Floudas D."/>
            <person name="Copeland A."/>
            <person name="Barry K.W."/>
            <person name="Cichocki N."/>
            <person name="Veneault-Fourrey C."/>
            <person name="LaButti K."/>
            <person name="Lindquist E.A."/>
            <person name="Lipzen A."/>
            <person name="Lundell T."/>
            <person name="Morin E."/>
            <person name="Murat C."/>
            <person name="Riley R."/>
            <person name="Ohm R."/>
            <person name="Sun H."/>
            <person name="Tunlid A."/>
            <person name="Henrissat B."/>
            <person name="Grigoriev I.V."/>
            <person name="Hibbett D.S."/>
            <person name="Martin F."/>
        </authorList>
    </citation>
    <scope>NUCLEOTIDE SEQUENCE</scope>
    <source>
        <strain evidence="27 28">MAFF 305830</strain>
    </source>
</reference>
<dbReference type="Proteomes" id="UP000054097">
    <property type="component" value="Unassembled WGS sequence"/>
</dbReference>
<dbReference type="EMBL" id="KN824299">
    <property type="protein sequence ID" value="KIM27315.1"/>
    <property type="molecule type" value="Genomic_DNA"/>
</dbReference>
<dbReference type="Gene3D" id="3.40.50.20">
    <property type="match status" value="1"/>
</dbReference>
<keyword evidence="14 24" id="KW-0067">ATP-binding</keyword>
<keyword evidence="16" id="KW-0511">Multifunctional enzyme</keyword>
<dbReference type="InterPro" id="IPR000115">
    <property type="entry name" value="PRibGlycinamide_synth"/>
</dbReference>
<evidence type="ECO:0000313" key="27">
    <source>
        <dbReference type="EMBL" id="KIM32054.1"/>
    </source>
</evidence>
<evidence type="ECO:0000256" key="13">
    <source>
        <dbReference type="ARBA" id="ARBA00022755"/>
    </source>
</evidence>
<dbReference type="SMART" id="SM01209">
    <property type="entry name" value="GARS_A"/>
    <property type="match status" value="1"/>
</dbReference>
<evidence type="ECO:0000256" key="16">
    <source>
        <dbReference type="ARBA" id="ARBA00023268"/>
    </source>
</evidence>
<keyword evidence="11" id="KW-0479">Metal-binding</keyword>
<dbReference type="FunFam" id="3.90.650.10:FF:000011">
    <property type="entry name" value="Phosphoribosylformylglycinamidine cyclo-ligase"/>
    <property type="match status" value="1"/>
</dbReference>
<dbReference type="Pfam" id="PF00586">
    <property type="entry name" value="AIRS"/>
    <property type="match status" value="1"/>
</dbReference>
<evidence type="ECO:0000256" key="3">
    <source>
        <dbReference type="ARBA" id="ARBA00005174"/>
    </source>
</evidence>
<evidence type="ECO:0000256" key="4">
    <source>
        <dbReference type="ARBA" id="ARBA00007423"/>
    </source>
</evidence>
<evidence type="ECO:0000256" key="14">
    <source>
        <dbReference type="ARBA" id="ARBA00022840"/>
    </source>
</evidence>
<dbReference type="Gene3D" id="3.30.1490.20">
    <property type="entry name" value="ATP-grasp fold, A domain"/>
    <property type="match status" value="1"/>
</dbReference>
<dbReference type="HOGENOM" id="CLU_005361_0_2_1"/>
<dbReference type="EMBL" id="KN824280">
    <property type="protein sequence ID" value="KIM32054.1"/>
    <property type="molecule type" value="Genomic_DNA"/>
</dbReference>